<name>A0AAD5N4Y8_PARTN</name>
<reference evidence="1" key="1">
    <citation type="submission" date="2021-06" db="EMBL/GenBank/DDBJ databases">
        <title>Parelaphostrongylus tenuis whole genome reference sequence.</title>
        <authorList>
            <person name="Garwood T.J."/>
            <person name="Larsen P.A."/>
            <person name="Fountain-Jones N.M."/>
            <person name="Garbe J.R."/>
            <person name="Macchietto M.G."/>
            <person name="Kania S.A."/>
            <person name="Gerhold R.W."/>
            <person name="Richards J.E."/>
            <person name="Wolf T.M."/>
        </authorList>
    </citation>
    <scope>NUCLEOTIDE SEQUENCE</scope>
    <source>
        <strain evidence="1">MNPRO001-30</strain>
        <tissue evidence="1">Meninges</tissue>
    </source>
</reference>
<accession>A0AAD5N4Y8</accession>
<dbReference type="EMBL" id="JAHQIW010004277">
    <property type="protein sequence ID" value="KAJ1361837.1"/>
    <property type="molecule type" value="Genomic_DNA"/>
</dbReference>
<evidence type="ECO:0000313" key="1">
    <source>
        <dbReference type="EMBL" id="KAJ1361837.1"/>
    </source>
</evidence>
<proteinExistence type="predicted"/>
<sequence>MHNTHHAATNVIDHDGDIDIMPLLALIPSDLQRFQTASGKIYSQGSSKSKVQIIQSLCGNKCNETNGMQELLVSAE</sequence>
<organism evidence="1 2">
    <name type="scientific">Parelaphostrongylus tenuis</name>
    <name type="common">Meningeal worm</name>
    <dbReference type="NCBI Taxonomy" id="148309"/>
    <lineage>
        <taxon>Eukaryota</taxon>
        <taxon>Metazoa</taxon>
        <taxon>Ecdysozoa</taxon>
        <taxon>Nematoda</taxon>
        <taxon>Chromadorea</taxon>
        <taxon>Rhabditida</taxon>
        <taxon>Rhabditina</taxon>
        <taxon>Rhabditomorpha</taxon>
        <taxon>Strongyloidea</taxon>
        <taxon>Metastrongylidae</taxon>
        <taxon>Parelaphostrongylus</taxon>
    </lineage>
</organism>
<evidence type="ECO:0000313" key="2">
    <source>
        <dbReference type="Proteomes" id="UP001196413"/>
    </source>
</evidence>
<dbReference type="AlphaFoldDB" id="A0AAD5N4Y8"/>
<keyword evidence="2" id="KW-1185">Reference proteome</keyword>
<dbReference type="Proteomes" id="UP001196413">
    <property type="component" value="Unassembled WGS sequence"/>
</dbReference>
<protein>
    <submittedName>
        <fullName evidence="1">Uncharacterized protein</fullName>
    </submittedName>
</protein>
<gene>
    <name evidence="1" type="ORF">KIN20_021192</name>
</gene>
<comment type="caution">
    <text evidence="1">The sequence shown here is derived from an EMBL/GenBank/DDBJ whole genome shotgun (WGS) entry which is preliminary data.</text>
</comment>